<dbReference type="Pfam" id="PF00734">
    <property type="entry name" value="CBM_1"/>
    <property type="match status" value="1"/>
</dbReference>
<name>H0EXK2_GLAL7</name>
<feature type="region of interest" description="Disordered" evidence="2">
    <location>
        <begin position="49"/>
        <end position="119"/>
    </location>
</feature>
<keyword evidence="6" id="KW-1185">Reference proteome</keyword>
<reference evidence="5 6" key="1">
    <citation type="journal article" date="2012" name="Eukaryot. Cell">
        <title>Genome sequence of the fungus Glarea lozoyensis: the first genome sequence of a species from the Helotiaceae family.</title>
        <authorList>
            <person name="Youssar L."/>
            <person name="Gruening B.A."/>
            <person name="Erxleben A."/>
            <person name="Guenther S."/>
            <person name="Huettel W."/>
        </authorList>
    </citation>
    <scope>NUCLEOTIDE SEQUENCE [LARGE SCALE GENOMIC DNA]</scope>
    <source>
        <strain evidence="6">ATCC 74030 / MF5533</strain>
    </source>
</reference>
<dbReference type="GO" id="GO:0005576">
    <property type="term" value="C:extracellular region"/>
    <property type="evidence" value="ECO:0007669"/>
    <property type="project" value="InterPro"/>
</dbReference>
<dbReference type="OrthoDB" id="2119228at2759"/>
<dbReference type="InterPro" id="IPR000254">
    <property type="entry name" value="CBD"/>
</dbReference>
<accession>H0EXK2</accession>
<organism evidence="5 6">
    <name type="scientific">Glarea lozoyensis (strain ATCC 74030 / MF5533)</name>
    <dbReference type="NCBI Taxonomy" id="1104152"/>
    <lineage>
        <taxon>Eukaryota</taxon>
        <taxon>Fungi</taxon>
        <taxon>Dikarya</taxon>
        <taxon>Ascomycota</taxon>
        <taxon>Pezizomycotina</taxon>
        <taxon>Leotiomycetes</taxon>
        <taxon>Helotiales</taxon>
        <taxon>Helotiaceae</taxon>
        <taxon>Glarea</taxon>
    </lineage>
</organism>
<proteinExistence type="predicted"/>
<evidence type="ECO:0000313" key="5">
    <source>
        <dbReference type="EMBL" id="EHK96735.1"/>
    </source>
</evidence>
<evidence type="ECO:0000256" key="1">
    <source>
        <dbReference type="ARBA" id="ARBA00022729"/>
    </source>
</evidence>
<dbReference type="InParanoid" id="H0EXK2"/>
<feature type="compositionally biased region" description="Low complexity" evidence="2">
    <location>
        <begin position="87"/>
        <end position="97"/>
    </location>
</feature>
<feature type="domain" description="CBM1" evidence="4">
    <location>
        <begin position="145"/>
        <end position="181"/>
    </location>
</feature>
<evidence type="ECO:0000259" key="4">
    <source>
        <dbReference type="PROSITE" id="PS51164"/>
    </source>
</evidence>
<sequence>MRFLNLIALSACMLSRFALPQVIVTVTEVVTVDPVWTTTVTTIITVTKSTTTTKATSTTSKSSTTTRRPGGPGGPPWTSGGGPPWGPSTVFTTVFVTETEKTKSSTTTRRPGGPGASPTTVFTTVVVTETGQPQPTNGDPNATKCPAPLWYQCGGKVWTGCKTCEKGLKCWGKDEWFSQCLTPDAIPTST</sequence>
<dbReference type="Proteomes" id="UP000005446">
    <property type="component" value="Unassembled WGS sequence"/>
</dbReference>
<dbReference type="EMBL" id="AGUE01000227">
    <property type="protein sequence ID" value="EHK96735.1"/>
    <property type="molecule type" value="Genomic_DNA"/>
</dbReference>
<evidence type="ECO:0000256" key="3">
    <source>
        <dbReference type="SAM" id="SignalP"/>
    </source>
</evidence>
<feature type="chain" id="PRO_5003531868" evidence="3">
    <location>
        <begin position="21"/>
        <end position="190"/>
    </location>
</feature>
<dbReference type="SMART" id="SM00236">
    <property type="entry name" value="fCBD"/>
    <property type="match status" value="1"/>
</dbReference>
<keyword evidence="1 3" id="KW-0732">Signal</keyword>
<evidence type="ECO:0000313" key="6">
    <source>
        <dbReference type="Proteomes" id="UP000005446"/>
    </source>
</evidence>
<feature type="signal peptide" evidence="3">
    <location>
        <begin position="1"/>
        <end position="20"/>
    </location>
</feature>
<dbReference type="InterPro" id="IPR035971">
    <property type="entry name" value="CBD_sf"/>
</dbReference>
<dbReference type="GO" id="GO:0005975">
    <property type="term" value="P:carbohydrate metabolic process"/>
    <property type="evidence" value="ECO:0007669"/>
    <property type="project" value="InterPro"/>
</dbReference>
<dbReference type="HOGENOM" id="CLU_1428121_0_0_1"/>
<dbReference type="SUPFAM" id="SSF57180">
    <property type="entry name" value="Cellulose-binding domain"/>
    <property type="match status" value="1"/>
</dbReference>
<dbReference type="GO" id="GO:0030248">
    <property type="term" value="F:cellulose binding"/>
    <property type="evidence" value="ECO:0007669"/>
    <property type="project" value="InterPro"/>
</dbReference>
<dbReference type="AlphaFoldDB" id="H0EXK2"/>
<comment type="caution">
    <text evidence="5">The sequence shown here is derived from an EMBL/GenBank/DDBJ whole genome shotgun (WGS) entry which is preliminary data.</text>
</comment>
<feature type="compositionally biased region" description="Low complexity" evidence="2">
    <location>
        <begin position="49"/>
        <end position="69"/>
    </location>
</feature>
<protein>
    <submittedName>
        <fullName evidence="5">Putative endoglucanase type F</fullName>
    </submittedName>
</protein>
<evidence type="ECO:0000256" key="2">
    <source>
        <dbReference type="SAM" id="MobiDB-lite"/>
    </source>
</evidence>
<gene>
    <name evidence="5" type="ORF">M7I_7538</name>
</gene>
<dbReference type="PROSITE" id="PS51164">
    <property type="entry name" value="CBM1_2"/>
    <property type="match status" value="1"/>
</dbReference>